<evidence type="ECO:0000259" key="8">
    <source>
        <dbReference type="PROSITE" id="PS51161"/>
    </source>
</evidence>
<comment type="similarity">
    <text evidence="1">Belongs to the ribonucleoside diphosphate reductase large chain family.</text>
</comment>
<reference evidence="9" key="1">
    <citation type="journal article" date="2020" name="Nature">
        <title>Giant virus diversity and host interactions through global metagenomics.</title>
        <authorList>
            <person name="Schulz F."/>
            <person name="Roux S."/>
            <person name="Paez-Espino D."/>
            <person name="Jungbluth S."/>
            <person name="Walsh D.A."/>
            <person name="Denef V.J."/>
            <person name="McMahon K.D."/>
            <person name="Konstantinidis K.T."/>
            <person name="Eloe-Fadrosh E.A."/>
            <person name="Kyrpides N.C."/>
            <person name="Woyke T."/>
        </authorList>
    </citation>
    <scope>NUCLEOTIDE SEQUENCE</scope>
    <source>
        <strain evidence="9">GVMAG-M-3300020169-51</strain>
    </source>
</reference>
<dbReference type="InterPro" id="IPR008926">
    <property type="entry name" value="RNR_R1-su_N"/>
</dbReference>
<keyword evidence="6" id="KW-0560">Oxidoreductase</keyword>
<dbReference type="Pfam" id="PF03477">
    <property type="entry name" value="ATP-cone"/>
    <property type="match status" value="1"/>
</dbReference>
<dbReference type="SUPFAM" id="SSF52833">
    <property type="entry name" value="Thioredoxin-like"/>
    <property type="match status" value="1"/>
</dbReference>
<evidence type="ECO:0000313" key="9">
    <source>
        <dbReference type="EMBL" id="QHS97148.1"/>
    </source>
</evidence>
<dbReference type="InterPro" id="IPR039718">
    <property type="entry name" value="Rrm1"/>
</dbReference>
<evidence type="ECO:0000256" key="1">
    <source>
        <dbReference type="ARBA" id="ARBA00010406"/>
    </source>
</evidence>
<dbReference type="PROSITE" id="PS00089">
    <property type="entry name" value="RIBORED_LARGE"/>
    <property type="match status" value="1"/>
</dbReference>
<name>A0A6C0C0I9_9ZZZZ</name>
<dbReference type="AlphaFoldDB" id="A0A6C0C0I9"/>
<dbReference type="PROSITE" id="PS51354">
    <property type="entry name" value="GLUTAREDOXIN_2"/>
    <property type="match status" value="1"/>
</dbReference>
<dbReference type="InterPro" id="IPR002109">
    <property type="entry name" value="Glutaredoxin"/>
</dbReference>
<evidence type="ECO:0000256" key="3">
    <source>
        <dbReference type="ARBA" id="ARBA00022533"/>
    </source>
</evidence>
<dbReference type="Pfam" id="PF00462">
    <property type="entry name" value="Glutaredoxin"/>
    <property type="match status" value="1"/>
</dbReference>
<dbReference type="Pfam" id="PF00317">
    <property type="entry name" value="Ribonuc_red_lgN"/>
    <property type="match status" value="1"/>
</dbReference>
<organism evidence="9">
    <name type="scientific">viral metagenome</name>
    <dbReference type="NCBI Taxonomy" id="1070528"/>
    <lineage>
        <taxon>unclassified sequences</taxon>
        <taxon>metagenomes</taxon>
        <taxon>organismal metagenomes</taxon>
    </lineage>
</organism>
<sequence>MDCEDKVIKRDGTIQSVSFDKILLRVKNLSKNELVVNYTSLVQKIIDRIYNNINTSEIDELLAQQCASLSTSHPDYQILAGRILTSNLQKNTPSTFLNAMTILYNNTDLDGVHKPIISPTLFNIASKYSEELEEIIDYQRDFLIDYFGLKTLERAYLMKKDNKIIERPQHMWMRVAIGIHNDNLDKIKNTYNLLSNKYFTHATPTLFNAGTNRPQLSSCYLLAMEDDSIDGIYNTLKDCAKISKWAGGIGLHVHNIRASGTRINGTNGTSNGLVPMLRVFNNTARYVDQGGGRRNGSFAIYLTPWHGDIFEFLEMKKNHGDEEARARDLFYALWIPDIFMRRVKEDKKWSLMCPHICKGLSDVNGNDFDLLYTKYENQGKFIKQVSARELWFKICDSQIETGTPYILFSDACNQKSNQQNLGTIKSSNLCCEIIEYSDDKETAVCNLASISLSKFVKQSKYKFQQKPIIYSKENCIYCKLAKNLLTNHSIEFIECKIPMEQLKKEIKEKFNRDISTFPQIIVDKEYIGTFQDLSLILCPCFDYEELHNVTKTVIENLDKIIDVNFYPTEKTRRSNYLHRPVGLGIQGLADTFALLNIPFHSEQAREINKNIFETIYHGSLEKSLEISKNRENKIKKLYDAYVNLSWRFKEDNNIPHYREYIIENNSCIELLNEIKPIRKEIENIKMGREKHFVGAYSSFENSPTGRGILQFDLWDKKVSNNRYDWTSLKQNIIKYGIRNSLLVAPMPTASTSQILGNNECFEPFTSNIYIRRTLAGEFIIINKHLIKELIDIDLWNIDIKNNIIAHDGSIQQLTSIPKFMRDKYKTVWEIPMKHILNLSADRGQFICQSQSNNLWMKNPDYKKLTAMHFYSWNLGLKTGIYYLRTQAKATAQQFTIDPSKKNNVQEEEDCLMCGS</sequence>
<proteinExistence type="inferred from homology"/>
<dbReference type="InterPro" id="IPR036249">
    <property type="entry name" value="Thioredoxin-like_sf"/>
</dbReference>
<evidence type="ECO:0000256" key="6">
    <source>
        <dbReference type="ARBA" id="ARBA00023002"/>
    </source>
</evidence>
<evidence type="ECO:0000256" key="2">
    <source>
        <dbReference type="ARBA" id="ARBA00012274"/>
    </source>
</evidence>
<dbReference type="EC" id="1.17.4.1" evidence="2"/>
<dbReference type="PANTHER" id="PTHR11573:SF6">
    <property type="entry name" value="RIBONUCLEOSIDE-DIPHOSPHATE REDUCTASE LARGE SUBUNIT"/>
    <property type="match status" value="1"/>
</dbReference>
<dbReference type="GO" id="GO:0009263">
    <property type="term" value="P:deoxyribonucleotide biosynthetic process"/>
    <property type="evidence" value="ECO:0007669"/>
    <property type="project" value="UniProtKB-KW"/>
</dbReference>
<dbReference type="SUPFAM" id="SSF48168">
    <property type="entry name" value="R1 subunit of ribonucleotide reductase, N-terminal domain"/>
    <property type="match status" value="1"/>
</dbReference>
<dbReference type="InterPro" id="IPR013509">
    <property type="entry name" value="RNR_lsu_N"/>
</dbReference>
<evidence type="ECO:0000256" key="7">
    <source>
        <dbReference type="ARBA" id="ARBA00023116"/>
    </source>
</evidence>
<dbReference type="InterPro" id="IPR005144">
    <property type="entry name" value="ATP-cone_dom"/>
</dbReference>
<dbReference type="GO" id="GO:0004748">
    <property type="term" value="F:ribonucleoside-diphosphate reductase activity, thioredoxin disulfide as acceptor"/>
    <property type="evidence" value="ECO:0007669"/>
    <property type="project" value="UniProtKB-EC"/>
</dbReference>
<keyword evidence="4" id="KW-0547">Nucleotide-binding</keyword>
<dbReference type="GO" id="GO:0005524">
    <property type="term" value="F:ATP binding"/>
    <property type="evidence" value="ECO:0007669"/>
    <property type="project" value="UniProtKB-KW"/>
</dbReference>
<dbReference type="GO" id="GO:0005971">
    <property type="term" value="C:ribonucleoside-diphosphate reductase complex"/>
    <property type="evidence" value="ECO:0007669"/>
    <property type="project" value="TreeGrafter"/>
</dbReference>
<accession>A0A6C0C0I9</accession>
<dbReference type="Gene3D" id="3.40.30.10">
    <property type="entry name" value="Glutaredoxin"/>
    <property type="match status" value="1"/>
</dbReference>
<dbReference type="PRINTS" id="PR01183">
    <property type="entry name" value="RIBORDTASEM1"/>
</dbReference>
<feature type="domain" description="ATP-cone" evidence="8">
    <location>
        <begin position="5"/>
        <end position="94"/>
    </location>
</feature>
<dbReference type="UniPathway" id="UPA00326"/>
<protein>
    <recommendedName>
        <fullName evidence="2">ribonucleoside-diphosphate reductase</fullName>
        <ecNumber evidence="2">1.17.4.1</ecNumber>
    </recommendedName>
</protein>
<dbReference type="CDD" id="cd01679">
    <property type="entry name" value="RNR_I"/>
    <property type="match status" value="1"/>
</dbReference>
<dbReference type="InterPro" id="IPR013346">
    <property type="entry name" value="NrdE_NrdA_C"/>
</dbReference>
<dbReference type="PANTHER" id="PTHR11573">
    <property type="entry name" value="RIBONUCLEOSIDE-DIPHOSPHATE REDUCTASE LARGE CHAIN"/>
    <property type="match status" value="1"/>
</dbReference>
<dbReference type="CDD" id="cd02066">
    <property type="entry name" value="GRX_family"/>
    <property type="match status" value="1"/>
</dbReference>
<dbReference type="Pfam" id="PF02867">
    <property type="entry name" value="Ribonuc_red_lgC"/>
    <property type="match status" value="2"/>
</dbReference>
<dbReference type="NCBIfam" id="TIGR02506">
    <property type="entry name" value="NrdE_NrdA"/>
    <property type="match status" value="1"/>
</dbReference>
<keyword evidence="5" id="KW-0067">ATP-binding</keyword>
<dbReference type="InterPro" id="IPR000788">
    <property type="entry name" value="RNR_lg_C"/>
</dbReference>
<dbReference type="EMBL" id="MN739291">
    <property type="protein sequence ID" value="QHS97148.1"/>
    <property type="molecule type" value="Genomic_DNA"/>
</dbReference>
<dbReference type="PROSITE" id="PS51161">
    <property type="entry name" value="ATP_CONE"/>
    <property type="match status" value="1"/>
</dbReference>
<evidence type="ECO:0000256" key="5">
    <source>
        <dbReference type="ARBA" id="ARBA00022840"/>
    </source>
</evidence>
<dbReference type="Gene3D" id="3.20.70.20">
    <property type="match status" value="1"/>
</dbReference>
<keyword evidence="3" id="KW-0021">Allosteric enzyme</keyword>
<dbReference type="SUPFAM" id="SSF51998">
    <property type="entry name" value="PFL-like glycyl radical enzymes"/>
    <property type="match status" value="2"/>
</dbReference>
<evidence type="ECO:0000256" key="4">
    <source>
        <dbReference type="ARBA" id="ARBA00022741"/>
    </source>
</evidence>
<keyword evidence="7" id="KW-0215">Deoxyribonucleotide synthesis</keyword>